<dbReference type="SUPFAM" id="SSF55729">
    <property type="entry name" value="Acyl-CoA N-acyltransferases (Nat)"/>
    <property type="match status" value="1"/>
</dbReference>
<comment type="caution">
    <text evidence="3">The sequence shown here is derived from an EMBL/GenBank/DDBJ whole genome shotgun (WGS) entry which is preliminary data.</text>
</comment>
<keyword evidence="1" id="KW-0472">Membrane</keyword>
<proteinExistence type="predicted"/>
<keyword evidence="1" id="KW-0812">Transmembrane</keyword>
<dbReference type="Proteomes" id="UP001367030">
    <property type="component" value="Unassembled WGS sequence"/>
</dbReference>
<gene>
    <name evidence="3" type="ORF">WKW79_34670</name>
</gene>
<evidence type="ECO:0000313" key="3">
    <source>
        <dbReference type="EMBL" id="MEJ8859743.1"/>
    </source>
</evidence>
<feature type="transmembrane region" description="Helical" evidence="1">
    <location>
        <begin position="91"/>
        <end position="113"/>
    </location>
</feature>
<dbReference type="EMBL" id="JBBKZS010000036">
    <property type="protein sequence ID" value="MEJ8859743.1"/>
    <property type="molecule type" value="Genomic_DNA"/>
</dbReference>
<accession>A0ABU8XIP3</accession>
<organism evidence="3 4">
    <name type="scientific">Variovorax robiniae</name>
    <dbReference type="NCBI Taxonomy" id="1836199"/>
    <lineage>
        <taxon>Bacteria</taxon>
        <taxon>Pseudomonadati</taxon>
        <taxon>Pseudomonadota</taxon>
        <taxon>Betaproteobacteria</taxon>
        <taxon>Burkholderiales</taxon>
        <taxon>Comamonadaceae</taxon>
        <taxon>Variovorax</taxon>
    </lineage>
</organism>
<dbReference type="CDD" id="cd04301">
    <property type="entry name" value="NAT_SF"/>
    <property type="match status" value="1"/>
</dbReference>
<protein>
    <submittedName>
        <fullName evidence="3">GNAT family N-acetyltransferase</fullName>
    </submittedName>
</protein>
<dbReference type="InterPro" id="IPR016181">
    <property type="entry name" value="Acyl_CoA_acyltransferase"/>
</dbReference>
<keyword evidence="4" id="KW-1185">Reference proteome</keyword>
<evidence type="ECO:0000259" key="2">
    <source>
        <dbReference type="PROSITE" id="PS51186"/>
    </source>
</evidence>
<dbReference type="Gene3D" id="3.40.630.30">
    <property type="match status" value="1"/>
</dbReference>
<keyword evidence="1" id="KW-1133">Transmembrane helix</keyword>
<reference evidence="3 4" key="1">
    <citation type="submission" date="2024-03" db="EMBL/GenBank/DDBJ databases">
        <title>Novel species of the genus Variovorax.</title>
        <authorList>
            <person name="Liu Q."/>
            <person name="Xin Y.-H."/>
        </authorList>
    </citation>
    <scope>NUCLEOTIDE SEQUENCE [LARGE SCALE GENOMIC DNA]</scope>
    <source>
        <strain evidence="3 4">KACC 18901</strain>
    </source>
</reference>
<dbReference type="Pfam" id="PF13302">
    <property type="entry name" value="Acetyltransf_3"/>
    <property type="match status" value="1"/>
</dbReference>
<evidence type="ECO:0000313" key="4">
    <source>
        <dbReference type="Proteomes" id="UP001367030"/>
    </source>
</evidence>
<feature type="domain" description="N-acetyltransferase" evidence="2">
    <location>
        <begin position="7"/>
        <end position="165"/>
    </location>
</feature>
<name>A0ABU8XIP3_9BURK</name>
<evidence type="ECO:0000256" key="1">
    <source>
        <dbReference type="SAM" id="Phobius"/>
    </source>
</evidence>
<dbReference type="PROSITE" id="PS51186">
    <property type="entry name" value="GNAT"/>
    <property type="match status" value="1"/>
</dbReference>
<dbReference type="InterPro" id="IPR000182">
    <property type="entry name" value="GNAT_dom"/>
</dbReference>
<sequence>MRDGRAVELRAVCPADEAELLQAFERMSSDARYMRFMHAIREPDIERVRSALASFPEKGIGLVATVPAADGIDIVGSAIAVFANDGASCEFAITVASAFGGAGLATTLMNALIDEARRRGRTQIEGFVLTQNQPMLRLARRLGFSVEMEPGDPSVRVCRMALSKPSDAAAARP</sequence>